<dbReference type="AlphaFoldDB" id="B4G2G4"/>
<feature type="coiled-coil region" evidence="2">
    <location>
        <begin position="547"/>
        <end position="630"/>
    </location>
</feature>
<gene>
    <name evidence="5" type="primary">Dper\GL23611</name>
    <name evidence="5" type="ORF">Dper_GL23611</name>
</gene>
<feature type="compositionally biased region" description="Basic residues" evidence="3">
    <location>
        <begin position="1"/>
        <end position="13"/>
    </location>
</feature>
<evidence type="ECO:0000259" key="4">
    <source>
        <dbReference type="Pfam" id="PF21771"/>
    </source>
</evidence>
<keyword evidence="1 2" id="KW-0175">Coiled coil</keyword>
<feature type="coiled-coil region" evidence="2">
    <location>
        <begin position="316"/>
        <end position="515"/>
    </location>
</feature>
<dbReference type="OMA" id="GTMQYNQ"/>
<dbReference type="SUPFAM" id="SSF57997">
    <property type="entry name" value="Tropomyosin"/>
    <property type="match status" value="1"/>
</dbReference>
<protein>
    <submittedName>
        <fullName evidence="5">GL23611</fullName>
    </submittedName>
</protein>
<dbReference type="GO" id="GO:0005856">
    <property type="term" value="C:cytoskeleton"/>
    <property type="evidence" value="ECO:0007669"/>
    <property type="project" value="TreeGrafter"/>
</dbReference>
<sequence>MSARKRNASKNRSTKAVVPEEPEVPLEELFPDKLEVAQLDLIEDLDEGFFATSYQLVQHLSARQNSVASKVKRYVDILARIHSRYVSEVENGVAMHVKVVMADEKLDLALRTTAISEAMMEKLREALADSWRTTDAVKHREALMQDQLSTLVQGAPRLTRAEAQENRLSQKETRIRGMVYRERDRVAGELKDYQKRLELNRIYSETLDSVIQSLRETIAGQQILLWILESDSFPLISKHRKDCEVYEERIMSVQKELDAALQTLHILKYIEKEKSEVMAMNDRLKLTNERLSRENYTVSRTFHHKQEEKNRLVMNLKLSEDMNNALRRDNEELEAYRRNVDRDLKKKTDDAVLLERRFIQLVKKNSDLNDQIIVKDNEIKAMEKKQSITMAKLDEITQQKDDINRARGKLQLEIGRINDVVAGLRHGMASIRSQLQDVNVDLLRANKKLDEKELTVQRITREKRELAVEINEAHKKIESIEETLQIKTERLEFIQEELQRKHQDFMNAKKQMEIAHSERVMLLKTMDLCTRDRQILQATVTRLTHQINQLSGTVASNEKEISSLSNQIDHLKSTVKQKQNEIHGKDRLLANTRVDLHEMKIRFEQAQHTIDEDEKRFKQISCSLDEVNKEKSLVGLQMVRRNDEVRLLREKEAIMQSAIDRGTSQYNQRLEDIRLLKMEIVNLRMSHQCMQREVGNRAAMRQDVVRLERQLMQERVRISAFTSEMASPLHIHRWRVILGKDPRRYELIRKIQALLKQNMRLNVERLNMANKLQDSERLFETFKARIKHMPDPSVREKLCTQQRINRQQRNQLRVIKAELIINEIDLKSRDCLIKECQTKMKQQGQSQASLETVHKRCLEKYTEQYYAEKSSVSAYGDCKKRKLSADGS</sequence>
<dbReference type="Proteomes" id="UP000008744">
    <property type="component" value="Unassembled WGS sequence"/>
</dbReference>
<dbReference type="EMBL" id="CH479179">
    <property type="protein sequence ID" value="EDW24009.1"/>
    <property type="molecule type" value="Genomic_DNA"/>
</dbReference>
<dbReference type="STRING" id="7234.B4G2G4"/>
<dbReference type="InterPro" id="IPR049270">
    <property type="entry name" value="CFAP58_CC"/>
</dbReference>
<reference evidence="5 6" key="1">
    <citation type="journal article" date="2007" name="Nature">
        <title>Evolution of genes and genomes on the Drosophila phylogeny.</title>
        <authorList>
            <consortium name="Drosophila 12 Genomes Consortium"/>
            <person name="Clark A.G."/>
            <person name="Eisen M.B."/>
            <person name="Smith D.R."/>
            <person name="Bergman C.M."/>
            <person name="Oliver B."/>
            <person name="Markow T.A."/>
            <person name="Kaufman T.C."/>
            <person name="Kellis M."/>
            <person name="Gelbart W."/>
            <person name="Iyer V.N."/>
            <person name="Pollard D.A."/>
            <person name="Sackton T.B."/>
            <person name="Larracuente A.M."/>
            <person name="Singh N.D."/>
            <person name="Abad J.P."/>
            <person name="Abt D.N."/>
            <person name="Adryan B."/>
            <person name="Aguade M."/>
            <person name="Akashi H."/>
            <person name="Anderson W.W."/>
            <person name="Aquadro C.F."/>
            <person name="Ardell D.H."/>
            <person name="Arguello R."/>
            <person name="Artieri C.G."/>
            <person name="Barbash D.A."/>
            <person name="Barker D."/>
            <person name="Barsanti P."/>
            <person name="Batterham P."/>
            <person name="Batzoglou S."/>
            <person name="Begun D."/>
            <person name="Bhutkar A."/>
            <person name="Blanco E."/>
            <person name="Bosak S.A."/>
            <person name="Bradley R.K."/>
            <person name="Brand A.D."/>
            <person name="Brent M.R."/>
            <person name="Brooks A.N."/>
            <person name="Brown R.H."/>
            <person name="Butlin R.K."/>
            <person name="Caggese C."/>
            <person name="Calvi B.R."/>
            <person name="Bernardo de Carvalho A."/>
            <person name="Caspi A."/>
            <person name="Castrezana S."/>
            <person name="Celniker S.E."/>
            <person name="Chang J.L."/>
            <person name="Chapple C."/>
            <person name="Chatterji S."/>
            <person name="Chinwalla A."/>
            <person name="Civetta A."/>
            <person name="Clifton S.W."/>
            <person name="Comeron J.M."/>
            <person name="Costello J.C."/>
            <person name="Coyne J.A."/>
            <person name="Daub J."/>
            <person name="David R.G."/>
            <person name="Delcher A.L."/>
            <person name="Delehaunty K."/>
            <person name="Do C.B."/>
            <person name="Ebling H."/>
            <person name="Edwards K."/>
            <person name="Eickbush T."/>
            <person name="Evans J.D."/>
            <person name="Filipski A."/>
            <person name="Findeiss S."/>
            <person name="Freyhult E."/>
            <person name="Fulton L."/>
            <person name="Fulton R."/>
            <person name="Garcia A.C."/>
            <person name="Gardiner A."/>
            <person name="Garfield D.A."/>
            <person name="Garvin B.E."/>
            <person name="Gibson G."/>
            <person name="Gilbert D."/>
            <person name="Gnerre S."/>
            <person name="Godfrey J."/>
            <person name="Good R."/>
            <person name="Gotea V."/>
            <person name="Gravely B."/>
            <person name="Greenberg A.J."/>
            <person name="Griffiths-Jones S."/>
            <person name="Gross S."/>
            <person name="Guigo R."/>
            <person name="Gustafson E.A."/>
            <person name="Haerty W."/>
            <person name="Hahn M.W."/>
            <person name="Halligan D.L."/>
            <person name="Halpern A.L."/>
            <person name="Halter G.M."/>
            <person name="Han M.V."/>
            <person name="Heger A."/>
            <person name="Hillier L."/>
            <person name="Hinrichs A.S."/>
            <person name="Holmes I."/>
            <person name="Hoskins R.A."/>
            <person name="Hubisz M.J."/>
            <person name="Hultmark D."/>
            <person name="Huntley M.A."/>
            <person name="Jaffe D.B."/>
            <person name="Jagadeeshan S."/>
            <person name="Jeck W.R."/>
            <person name="Johnson J."/>
            <person name="Jones C.D."/>
            <person name="Jordan W.C."/>
            <person name="Karpen G.H."/>
            <person name="Kataoka E."/>
            <person name="Keightley P.D."/>
            <person name="Kheradpour P."/>
            <person name="Kirkness E.F."/>
            <person name="Koerich L.B."/>
            <person name="Kristiansen K."/>
            <person name="Kudrna D."/>
            <person name="Kulathinal R.J."/>
            <person name="Kumar S."/>
            <person name="Kwok R."/>
            <person name="Lander E."/>
            <person name="Langley C.H."/>
            <person name="Lapoint R."/>
            <person name="Lazzaro B.P."/>
            <person name="Lee S.J."/>
            <person name="Levesque L."/>
            <person name="Li R."/>
            <person name="Lin C.F."/>
            <person name="Lin M.F."/>
            <person name="Lindblad-Toh K."/>
            <person name="Llopart A."/>
            <person name="Long M."/>
            <person name="Low L."/>
            <person name="Lozovsky E."/>
            <person name="Lu J."/>
            <person name="Luo M."/>
            <person name="Machado C.A."/>
            <person name="Makalowski W."/>
            <person name="Marzo M."/>
            <person name="Matsuda M."/>
            <person name="Matzkin L."/>
            <person name="McAllister B."/>
            <person name="McBride C.S."/>
            <person name="McKernan B."/>
            <person name="McKernan K."/>
            <person name="Mendez-Lago M."/>
            <person name="Minx P."/>
            <person name="Mollenhauer M.U."/>
            <person name="Montooth K."/>
            <person name="Mount S.M."/>
            <person name="Mu X."/>
            <person name="Myers E."/>
            <person name="Negre B."/>
            <person name="Newfeld S."/>
            <person name="Nielsen R."/>
            <person name="Noor M.A."/>
            <person name="O'Grady P."/>
            <person name="Pachter L."/>
            <person name="Papaceit M."/>
            <person name="Parisi M.J."/>
            <person name="Parisi M."/>
            <person name="Parts L."/>
            <person name="Pedersen J.S."/>
            <person name="Pesole G."/>
            <person name="Phillippy A.M."/>
            <person name="Ponting C.P."/>
            <person name="Pop M."/>
            <person name="Porcelli D."/>
            <person name="Powell J.R."/>
            <person name="Prohaska S."/>
            <person name="Pruitt K."/>
            <person name="Puig M."/>
            <person name="Quesneville H."/>
            <person name="Ram K.R."/>
            <person name="Rand D."/>
            <person name="Rasmussen M.D."/>
            <person name="Reed L.K."/>
            <person name="Reenan R."/>
            <person name="Reily A."/>
            <person name="Remington K.A."/>
            <person name="Rieger T.T."/>
            <person name="Ritchie M.G."/>
            <person name="Robin C."/>
            <person name="Rogers Y.H."/>
            <person name="Rohde C."/>
            <person name="Rozas J."/>
            <person name="Rubenfield M.J."/>
            <person name="Ruiz A."/>
            <person name="Russo S."/>
            <person name="Salzberg S.L."/>
            <person name="Sanchez-Gracia A."/>
            <person name="Saranga D.J."/>
            <person name="Sato H."/>
            <person name="Schaeffer S.W."/>
            <person name="Schatz M.C."/>
            <person name="Schlenke T."/>
            <person name="Schwartz R."/>
            <person name="Segarra C."/>
            <person name="Singh R.S."/>
            <person name="Sirot L."/>
            <person name="Sirota M."/>
            <person name="Sisneros N.B."/>
            <person name="Smith C.D."/>
            <person name="Smith T.F."/>
            <person name="Spieth J."/>
            <person name="Stage D.E."/>
            <person name="Stark A."/>
            <person name="Stephan W."/>
            <person name="Strausberg R.L."/>
            <person name="Strempel S."/>
            <person name="Sturgill D."/>
            <person name="Sutton G."/>
            <person name="Sutton G.G."/>
            <person name="Tao W."/>
            <person name="Teichmann S."/>
            <person name="Tobari Y.N."/>
            <person name="Tomimura Y."/>
            <person name="Tsolas J.M."/>
            <person name="Valente V.L."/>
            <person name="Venter E."/>
            <person name="Venter J.C."/>
            <person name="Vicario S."/>
            <person name="Vieira F.G."/>
            <person name="Vilella A.J."/>
            <person name="Villasante A."/>
            <person name="Walenz B."/>
            <person name="Wang J."/>
            <person name="Wasserman M."/>
            <person name="Watts T."/>
            <person name="Wilson D."/>
            <person name="Wilson R.K."/>
            <person name="Wing R.A."/>
            <person name="Wolfner M.F."/>
            <person name="Wong A."/>
            <person name="Wong G.K."/>
            <person name="Wu C.I."/>
            <person name="Wu G."/>
            <person name="Yamamoto D."/>
            <person name="Yang H.P."/>
            <person name="Yang S.P."/>
            <person name="Yorke J.A."/>
            <person name="Yoshida K."/>
            <person name="Zdobnov E."/>
            <person name="Zhang P."/>
            <person name="Zhang Y."/>
            <person name="Zimin A.V."/>
            <person name="Baldwin J."/>
            <person name="Abdouelleil A."/>
            <person name="Abdulkadir J."/>
            <person name="Abebe A."/>
            <person name="Abera B."/>
            <person name="Abreu J."/>
            <person name="Acer S.C."/>
            <person name="Aftuck L."/>
            <person name="Alexander A."/>
            <person name="An P."/>
            <person name="Anderson E."/>
            <person name="Anderson S."/>
            <person name="Arachi H."/>
            <person name="Azer M."/>
            <person name="Bachantsang P."/>
            <person name="Barry A."/>
            <person name="Bayul T."/>
            <person name="Berlin A."/>
            <person name="Bessette D."/>
            <person name="Bloom T."/>
            <person name="Blye J."/>
            <person name="Boguslavskiy L."/>
            <person name="Bonnet C."/>
            <person name="Boukhgalter B."/>
            <person name="Bourzgui I."/>
            <person name="Brown A."/>
            <person name="Cahill P."/>
            <person name="Channer S."/>
            <person name="Cheshatsang Y."/>
            <person name="Chuda L."/>
            <person name="Citroen M."/>
            <person name="Collymore A."/>
            <person name="Cooke P."/>
            <person name="Costello M."/>
            <person name="D'Aco K."/>
            <person name="Daza R."/>
            <person name="De Haan G."/>
            <person name="DeGray S."/>
            <person name="DeMaso C."/>
            <person name="Dhargay N."/>
            <person name="Dooley K."/>
            <person name="Dooley E."/>
            <person name="Doricent M."/>
            <person name="Dorje P."/>
            <person name="Dorjee K."/>
            <person name="Dupes A."/>
            <person name="Elong R."/>
            <person name="Falk J."/>
            <person name="Farina A."/>
            <person name="Faro S."/>
            <person name="Ferguson D."/>
            <person name="Fisher S."/>
            <person name="Foley C.D."/>
            <person name="Franke A."/>
            <person name="Friedrich D."/>
            <person name="Gadbois L."/>
            <person name="Gearin G."/>
            <person name="Gearin C.R."/>
            <person name="Giannoukos G."/>
            <person name="Goode T."/>
            <person name="Graham J."/>
            <person name="Grandbois E."/>
            <person name="Grewal S."/>
            <person name="Gyaltsen K."/>
            <person name="Hafez N."/>
            <person name="Hagos B."/>
            <person name="Hall J."/>
            <person name="Henson C."/>
            <person name="Hollinger A."/>
            <person name="Honan T."/>
            <person name="Huard M.D."/>
            <person name="Hughes L."/>
            <person name="Hurhula B."/>
            <person name="Husby M.E."/>
            <person name="Kamat A."/>
            <person name="Kanga B."/>
            <person name="Kashin S."/>
            <person name="Khazanovich D."/>
            <person name="Kisner P."/>
            <person name="Lance K."/>
            <person name="Lara M."/>
            <person name="Lee W."/>
            <person name="Lennon N."/>
            <person name="Letendre F."/>
            <person name="LeVine R."/>
            <person name="Lipovsky A."/>
            <person name="Liu X."/>
            <person name="Liu J."/>
            <person name="Liu S."/>
            <person name="Lokyitsang T."/>
            <person name="Lokyitsang Y."/>
            <person name="Lubonja R."/>
            <person name="Lui A."/>
            <person name="MacDonald P."/>
            <person name="Magnisalis V."/>
            <person name="Maru K."/>
            <person name="Matthews C."/>
            <person name="McCusker W."/>
            <person name="McDonough S."/>
            <person name="Mehta T."/>
            <person name="Meldrim J."/>
            <person name="Meneus L."/>
            <person name="Mihai O."/>
            <person name="Mihalev A."/>
            <person name="Mihova T."/>
            <person name="Mittelman R."/>
            <person name="Mlenga V."/>
            <person name="Montmayeur A."/>
            <person name="Mulrain L."/>
            <person name="Navidi A."/>
            <person name="Naylor J."/>
            <person name="Negash T."/>
            <person name="Nguyen T."/>
            <person name="Nguyen N."/>
            <person name="Nicol R."/>
            <person name="Norbu C."/>
            <person name="Norbu N."/>
            <person name="Novod N."/>
            <person name="O'Neill B."/>
            <person name="Osman S."/>
            <person name="Markiewicz E."/>
            <person name="Oyono O.L."/>
            <person name="Patti C."/>
            <person name="Phunkhang P."/>
            <person name="Pierre F."/>
            <person name="Priest M."/>
            <person name="Raghuraman S."/>
            <person name="Rege F."/>
            <person name="Reyes R."/>
            <person name="Rise C."/>
            <person name="Rogov P."/>
            <person name="Ross K."/>
            <person name="Ryan E."/>
            <person name="Settipalli S."/>
            <person name="Shea T."/>
            <person name="Sherpa N."/>
            <person name="Shi L."/>
            <person name="Shih D."/>
            <person name="Sparrow T."/>
            <person name="Spaulding J."/>
            <person name="Stalker J."/>
            <person name="Stange-Thomann N."/>
            <person name="Stavropoulos S."/>
            <person name="Stone C."/>
            <person name="Strader C."/>
            <person name="Tesfaye S."/>
            <person name="Thomson T."/>
            <person name="Thoulutsang Y."/>
            <person name="Thoulutsang D."/>
            <person name="Topham K."/>
            <person name="Topping I."/>
            <person name="Tsamla T."/>
            <person name="Vassiliev H."/>
            <person name="Vo A."/>
            <person name="Wangchuk T."/>
            <person name="Wangdi T."/>
            <person name="Weiand M."/>
            <person name="Wilkinson J."/>
            <person name="Wilson A."/>
            <person name="Yadav S."/>
            <person name="Young G."/>
            <person name="Yu Q."/>
            <person name="Zembek L."/>
            <person name="Zhong D."/>
            <person name="Zimmer A."/>
            <person name="Zwirko Z."/>
            <person name="Jaffe D.B."/>
            <person name="Alvarez P."/>
            <person name="Brockman W."/>
            <person name="Butler J."/>
            <person name="Chin C."/>
            <person name="Gnerre S."/>
            <person name="Grabherr M."/>
            <person name="Kleber M."/>
            <person name="Mauceli E."/>
            <person name="MacCallum I."/>
        </authorList>
    </citation>
    <scope>NUCLEOTIDE SEQUENCE [LARGE SCALE GENOMIC DNA]</scope>
    <source>
        <strain evidence="6">MSH-3 / Tucson 14011-0111.49</strain>
    </source>
</reference>
<name>B4G2G4_DROPE</name>
<dbReference type="KEGG" id="dpe:6587210"/>
<evidence type="ECO:0000313" key="5">
    <source>
        <dbReference type="EMBL" id="EDW24009.1"/>
    </source>
</evidence>
<dbReference type="HOGENOM" id="CLU_330469_0_0_1"/>
<accession>B4G2G4</accession>
<dbReference type="PhylomeDB" id="B4G2G4"/>
<dbReference type="Pfam" id="PF21771">
    <property type="entry name" value="CFAP58_CC"/>
    <property type="match status" value="1"/>
</dbReference>
<dbReference type="OrthoDB" id="20035at2759"/>
<dbReference type="PANTHER" id="PTHR32083:SF0">
    <property type="entry name" value="CILIA AND FLAGELLA-ASSOCIATED PROTEIN 58"/>
    <property type="match status" value="1"/>
</dbReference>
<dbReference type="Gene3D" id="1.20.5.340">
    <property type="match status" value="1"/>
</dbReference>
<proteinExistence type="predicted"/>
<feature type="region of interest" description="Disordered" evidence="3">
    <location>
        <begin position="1"/>
        <end position="21"/>
    </location>
</feature>
<evidence type="ECO:0000256" key="2">
    <source>
        <dbReference type="SAM" id="Coils"/>
    </source>
</evidence>
<evidence type="ECO:0000256" key="1">
    <source>
        <dbReference type="ARBA" id="ARBA00023054"/>
    </source>
</evidence>
<dbReference type="PANTHER" id="PTHR32083">
    <property type="entry name" value="CILIA AND FLAGELLA-ASSOCIATED PROTEIN 58-RELATED"/>
    <property type="match status" value="1"/>
</dbReference>
<keyword evidence="6" id="KW-1185">Reference proteome</keyword>
<dbReference type="SMR" id="B4G2G4"/>
<dbReference type="eggNOG" id="ENOG502QPV7">
    <property type="taxonomic scope" value="Eukaryota"/>
</dbReference>
<feature type="coiled-coil region" evidence="2">
    <location>
        <begin position="236"/>
        <end position="290"/>
    </location>
</feature>
<evidence type="ECO:0000313" key="6">
    <source>
        <dbReference type="Proteomes" id="UP000008744"/>
    </source>
</evidence>
<evidence type="ECO:0000256" key="3">
    <source>
        <dbReference type="SAM" id="MobiDB-lite"/>
    </source>
</evidence>
<organism evidence="6">
    <name type="scientific">Drosophila persimilis</name>
    <name type="common">Fruit fly</name>
    <dbReference type="NCBI Taxonomy" id="7234"/>
    <lineage>
        <taxon>Eukaryota</taxon>
        <taxon>Metazoa</taxon>
        <taxon>Ecdysozoa</taxon>
        <taxon>Arthropoda</taxon>
        <taxon>Hexapoda</taxon>
        <taxon>Insecta</taxon>
        <taxon>Pterygota</taxon>
        <taxon>Neoptera</taxon>
        <taxon>Endopterygota</taxon>
        <taxon>Diptera</taxon>
        <taxon>Brachycera</taxon>
        <taxon>Muscomorpha</taxon>
        <taxon>Ephydroidea</taxon>
        <taxon>Drosophilidae</taxon>
        <taxon>Drosophila</taxon>
        <taxon>Sophophora</taxon>
    </lineage>
</organism>
<feature type="domain" description="Cilia- and flagella-associated protein 58 central coiled coil" evidence="4">
    <location>
        <begin position="515"/>
        <end position="688"/>
    </location>
</feature>